<evidence type="ECO:0000256" key="2">
    <source>
        <dbReference type="ARBA" id="ARBA00022741"/>
    </source>
</evidence>
<dbReference type="PROSITE" id="PS51192">
    <property type="entry name" value="HELICASE_ATP_BIND_1"/>
    <property type="match status" value="1"/>
</dbReference>
<dbReference type="RefSeq" id="WP_379897585.1">
    <property type="nucleotide sequence ID" value="NZ_JBHRTR010000005.1"/>
</dbReference>
<dbReference type="Pfam" id="PF00270">
    <property type="entry name" value="DEAD"/>
    <property type="match status" value="1"/>
</dbReference>
<accession>A0ABV7KU91</accession>
<dbReference type="InterPro" id="IPR005118">
    <property type="entry name" value="TRCF_C"/>
</dbReference>
<dbReference type="EMBL" id="JBHRTR010000005">
    <property type="protein sequence ID" value="MFC3225849.1"/>
    <property type="molecule type" value="Genomic_DNA"/>
</dbReference>
<dbReference type="InterPro" id="IPR047112">
    <property type="entry name" value="RecG/Mfd"/>
</dbReference>
<dbReference type="SMART" id="SM00490">
    <property type="entry name" value="HELICc"/>
    <property type="match status" value="1"/>
</dbReference>
<evidence type="ECO:0000256" key="4">
    <source>
        <dbReference type="ARBA" id="ARBA00022801"/>
    </source>
</evidence>
<keyword evidence="1 9" id="KW-0963">Cytoplasm</keyword>
<evidence type="ECO:0000256" key="6">
    <source>
        <dbReference type="ARBA" id="ARBA00022840"/>
    </source>
</evidence>
<dbReference type="Gene3D" id="3.40.50.300">
    <property type="entry name" value="P-loop containing nucleotide triphosphate hydrolases"/>
    <property type="match status" value="2"/>
</dbReference>
<evidence type="ECO:0000256" key="3">
    <source>
        <dbReference type="ARBA" id="ARBA00022763"/>
    </source>
</evidence>
<protein>
    <recommendedName>
        <fullName evidence="9">Transcription-repair-coupling factor</fullName>
        <shortName evidence="9">TRCF</shortName>
        <ecNumber evidence="9">3.6.4.-</ecNumber>
    </recommendedName>
</protein>
<dbReference type="Pfam" id="PF03461">
    <property type="entry name" value="TRCF"/>
    <property type="match status" value="1"/>
</dbReference>
<dbReference type="HAMAP" id="MF_00969">
    <property type="entry name" value="TRCF"/>
    <property type="match status" value="1"/>
</dbReference>
<evidence type="ECO:0000256" key="1">
    <source>
        <dbReference type="ARBA" id="ARBA00022490"/>
    </source>
</evidence>
<evidence type="ECO:0000256" key="9">
    <source>
        <dbReference type="HAMAP-Rule" id="MF_00969"/>
    </source>
</evidence>
<dbReference type="PANTHER" id="PTHR47964:SF1">
    <property type="entry name" value="ATP-DEPENDENT DNA HELICASE HOMOLOG RECG, CHLOROPLASTIC"/>
    <property type="match status" value="1"/>
</dbReference>
<dbReference type="InterPro" id="IPR003711">
    <property type="entry name" value="CarD-like/TRCF_RID"/>
</dbReference>
<name>A0ABV7KU91_9PROT</name>
<keyword evidence="13" id="KW-1185">Reference proteome</keyword>
<dbReference type="CDD" id="cd17991">
    <property type="entry name" value="DEXHc_TRCF"/>
    <property type="match status" value="1"/>
</dbReference>
<dbReference type="Gene3D" id="3.90.1150.50">
    <property type="entry name" value="Transcription-repair-coupling factor, D7 domain"/>
    <property type="match status" value="1"/>
</dbReference>
<keyword evidence="8 9" id="KW-0234">DNA repair</keyword>
<dbReference type="SMART" id="SM00487">
    <property type="entry name" value="DEXDc"/>
    <property type="match status" value="1"/>
</dbReference>
<evidence type="ECO:0000313" key="13">
    <source>
        <dbReference type="Proteomes" id="UP001595528"/>
    </source>
</evidence>
<dbReference type="InterPro" id="IPR027417">
    <property type="entry name" value="P-loop_NTPase"/>
</dbReference>
<keyword evidence="7 9" id="KW-0238">DNA-binding</keyword>
<evidence type="ECO:0000259" key="11">
    <source>
        <dbReference type="PROSITE" id="PS51194"/>
    </source>
</evidence>
<dbReference type="Pfam" id="PF17757">
    <property type="entry name" value="UvrB_inter"/>
    <property type="match status" value="1"/>
</dbReference>
<dbReference type="InterPro" id="IPR004576">
    <property type="entry name" value="Mfd"/>
</dbReference>
<keyword evidence="4 9" id="KW-0378">Hydrolase</keyword>
<evidence type="ECO:0000259" key="10">
    <source>
        <dbReference type="PROSITE" id="PS51192"/>
    </source>
</evidence>
<organism evidence="12 13">
    <name type="scientific">Marinibaculum pumilum</name>
    <dbReference type="NCBI Taxonomy" id="1766165"/>
    <lineage>
        <taxon>Bacteria</taxon>
        <taxon>Pseudomonadati</taxon>
        <taxon>Pseudomonadota</taxon>
        <taxon>Alphaproteobacteria</taxon>
        <taxon>Rhodospirillales</taxon>
        <taxon>Rhodospirillaceae</taxon>
        <taxon>Marinibaculum</taxon>
    </lineage>
</organism>
<dbReference type="Gene3D" id="3.30.2060.10">
    <property type="entry name" value="Penicillin-binding protein 1b domain"/>
    <property type="match status" value="1"/>
</dbReference>
<dbReference type="InterPro" id="IPR011545">
    <property type="entry name" value="DEAD/DEAH_box_helicase_dom"/>
</dbReference>
<keyword evidence="6 9" id="KW-0067">ATP-binding</keyword>
<sequence>MKDTELNLTEPGRYRLCGAPEGVDARALAALARNRGGAVLHVARDDARMAALGGALGFFAADLPVLQVPAWDCLPYDRVSPNADLSARRMDSLGRLAGRGQGDGPLVVLTTVNAMLQRLPSRDFVAGARFPLKVGERLDREALQTYLVHAGYHRVGQVMEPGEFAFRGGLIDLYPPGIRAEDGGGDPLRIDLFGDEIEALRSFDALSQRTTGRLKAFTLQAASELSLDEGSVQRFRQGYRALFGAVTDSDPLYAAVSEGRKHPGMEHWLPLFHERLEPLTAYLPGAAVTLDHLAEEARDERLDAIADFYAARKEGAEEGAGEHGSPYKPLPPEQLYLSAADWDAGLSGRVVASFTPYREPDATARTVDLEGAQGRDFAPERTQGANVYEALRDHLNDLRKTGKRRMLIASYSPGARDRLKTVLGDHGIEGLVEIDDAASIPAPGKGIGIAVMPLERGFADSDLVTVTEQDLLGDRLSRPRRRSRRAENFLAEASQIAPGDHVVHVDHGIGRYEGLRTLEIGGAPHDCLLLVYDGDDKLYLPVENIEVLSRYASEDAAVALDKLGGTGWQGRKARLKKRLKDMAEELLKVAAQRALRKAPAMLAPHGAYDEFAARFPFQETEDQARAIEDTIDDLGSGTPMDRLVCGDVGFGKTEVALRAAFVAAVEGKQVALVCPTTLLARQHFQTFRERFRDLPVRVEQLSRLVPPKEARAIRKDMVDGKVDIIIGTHALLSKSIQFGDLGLLIIDEEQHFGVRHKERLKQLRSDVHVLTLSATPIPRTLQLAMSGLRELSLIATPPVDRLAVRTFVMPFDSLIVREALLREHYRGGQSFYVCPRVADLAEARDYLTTHVPEVKAVAAHGQMAPTELEDVMTAFYEGQYDVLLSTNIVESGLDIPRANTLVVHRADMFGLAQLYQLRGRIGRSKIRGYAYFTLPARRQPTANAERRLKVLQTLDTLGAGFSLASHDLDIRGAGNLLGEEQSGHIREVGFELYQEMLQEAMATARGEGAAEEEGRWSPQITLGNAVLIPEDYVADLNLRLQLYRRIARLADAAEIEDFMAEMVDRFGPMPEEMRHLLDIVAIKQACFRANVEKIDAGPKGCTIAFRNDSFANPAGLIHWIGQEPGQAKLRPDHKLVILREWTGTDDRVKGVQRLVARLADIADAAERDRKILAG</sequence>
<dbReference type="InterPro" id="IPR041471">
    <property type="entry name" value="UvrB_inter"/>
</dbReference>
<dbReference type="InterPro" id="IPR001650">
    <property type="entry name" value="Helicase_C-like"/>
</dbReference>
<feature type="domain" description="Helicase ATP-binding" evidence="10">
    <location>
        <begin position="633"/>
        <end position="794"/>
    </location>
</feature>
<dbReference type="SUPFAM" id="SSF143517">
    <property type="entry name" value="TRCF domain-like"/>
    <property type="match status" value="1"/>
</dbReference>
<comment type="similarity">
    <text evidence="9">In the N-terminal section; belongs to the UvrB family.</text>
</comment>
<evidence type="ECO:0000256" key="8">
    <source>
        <dbReference type="ARBA" id="ARBA00023204"/>
    </source>
</evidence>
<keyword evidence="2 9" id="KW-0547">Nucleotide-binding</keyword>
<dbReference type="Gene3D" id="2.40.10.170">
    <property type="match status" value="1"/>
</dbReference>
<dbReference type="SMART" id="SM00982">
    <property type="entry name" value="TRCF"/>
    <property type="match status" value="1"/>
</dbReference>
<dbReference type="Gene3D" id="3.40.50.11180">
    <property type="match status" value="1"/>
</dbReference>
<comment type="caution">
    <text evidence="12">The sequence shown here is derived from an EMBL/GenBank/DDBJ whole genome shotgun (WGS) entry which is preliminary data.</text>
</comment>
<dbReference type="InterPro" id="IPR014001">
    <property type="entry name" value="Helicase_ATP-bd"/>
</dbReference>
<dbReference type="EC" id="3.6.4.-" evidence="9"/>
<dbReference type="Pfam" id="PF00271">
    <property type="entry name" value="Helicase_C"/>
    <property type="match status" value="1"/>
</dbReference>
<proteinExistence type="inferred from homology"/>
<dbReference type="Proteomes" id="UP001595528">
    <property type="component" value="Unassembled WGS sequence"/>
</dbReference>
<dbReference type="NCBIfam" id="TIGR00580">
    <property type="entry name" value="mfd"/>
    <property type="match status" value="1"/>
</dbReference>
<evidence type="ECO:0000313" key="12">
    <source>
        <dbReference type="EMBL" id="MFC3225849.1"/>
    </source>
</evidence>
<dbReference type="SUPFAM" id="SSF52540">
    <property type="entry name" value="P-loop containing nucleoside triphosphate hydrolases"/>
    <property type="match status" value="4"/>
</dbReference>
<keyword evidence="5" id="KW-0347">Helicase</keyword>
<comment type="function">
    <text evidence="9">Couples transcription and DNA repair by recognizing RNA polymerase (RNAP) stalled at DNA lesions. Mediates ATP-dependent release of RNAP and its truncated transcript from the DNA, and recruitment of nucleotide excision repair machinery to the damaged site.</text>
</comment>
<feature type="domain" description="Helicase C-terminal" evidence="11">
    <location>
        <begin position="815"/>
        <end position="969"/>
    </location>
</feature>
<reference evidence="13" key="1">
    <citation type="journal article" date="2019" name="Int. J. Syst. Evol. Microbiol.">
        <title>The Global Catalogue of Microorganisms (GCM) 10K type strain sequencing project: providing services to taxonomists for standard genome sequencing and annotation.</title>
        <authorList>
            <consortium name="The Broad Institute Genomics Platform"/>
            <consortium name="The Broad Institute Genome Sequencing Center for Infectious Disease"/>
            <person name="Wu L."/>
            <person name="Ma J."/>
        </authorList>
    </citation>
    <scope>NUCLEOTIDE SEQUENCE [LARGE SCALE GENOMIC DNA]</scope>
    <source>
        <strain evidence="13">KCTC 42964</strain>
    </source>
</reference>
<evidence type="ECO:0000256" key="5">
    <source>
        <dbReference type="ARBA" id="ARBA00022806"/>
    </source>
</evidence>
<gene>
    <name evidence="9 12" type="primary">mfd</name>
    <name evidence="12" type="ORF">ACFOGJ_01315</name>
</gene>
<dbReference type="InterPro" id="IPR036101">
    <property type="entry name" value="CarD-like/TRCF_RID_sf"/>
</dbReference>
<dbReference type="PROSITE" id="PS51194">
    <property type="entry name" value="HELICASE_CTER"/>
    <property type="match status" value="1"/>
</dbReference>
<dbReference type="SUPFAM" id="SSF141259">
    <property type="entry name" value="CarD-like"/>
    <property type="match status" value="1"/>
</dbReference>
<dbReference type="Gene3D" id="3.40.50.11140">
    <property type="match status" value="1"/>
</dbReference>
<keyword evidence="3 9" id="KW-0227">DNA damage</keyword>
<evidence type="ECO:0000256" key="7">
    <source>
        <dbReference type="ARBA" id="ARBA00023125"/>
    </source>
</evidence>
<dbReference type="Pfam" id="PF02559">
    <property type="entry name" value="CarD_TRCF_RID"/>
    <property type="match status" value="1"/>
</dbReference>
<comment type="subcellular location">
    <subcellularLocation>
        <location evidence="9">Cytoplasm</location>
    </subcellularLocation>
</comment>
<comment type="similarity">
    <text evidence="9">In the C-terminal section; belongs to the helicase family. RecG subfamily.</text>
</comment>
<dbReference type="SMART" id="SM01058">
    <property type="entry name" value="CarD_TRCF"/>
    <property type="match status" value="1"/>
</dbReference>
<dbReference type="InterPro" id="IPR037235">
    <property type="entry name" value="TRCF-like_C_D7"/>
</dbReference>
<dbReference type="PANTHER" id="PTHR47964">
    <property type="entry name" value="ATP-DEPENDENT DNA HELICASE HOMOLOG RECG, CHLOROPLASTIC"/>
    <property type="match status" value="1"/>
</dbReference>